<dbReference type="PROSITE" id="PS00194">
    <property type="entry name" value="THIOREDOXIN_1"/>
    <property type="match status" value="1"/>
</dbReference>
<evidence type="ECO:0000256" key="3">
    <source>
        <dbReference type="ARBA" id="ARBA00023157"/>
    </source>
</evidence>
<keyword evidence="2" id="KW-0201">Cytochrome c-type biogenesis</keyword>
<dbReference type="GO" id="GO:0016491">
    <property type="term" value="F:oxidoreductase activity"/>
    <property type="evidence" value="ECO:0007669"/>
    <property type="project" value="InterPro"/>
</dbReference>
<evidence type="ECO:0000256" key="6">
    <source>
        <dbReference type="SAM" id="SignalP"/>
    </source>
</evidence>
<feature type="domain" description="Thioredoxin" evidence="7">
    <location>
        <begin position="248"/>
        <end position="399"/>
    </location>
</feature>
<keyword evidence="6" id="KW-0732">Signal</keyword>
<proteinExistence type="predicted"/>
<name>A0A363NZK9_9SPHI</name>
<dbReference type="SUPFAM" id="SSF52833">
    <property type="entry name" value="Thioredoxin-like"/>
    <property type="match status" value="1"/>
</dbReference>
<keyword evidence="5" id="KW-0175">Coiled coil</keyword>
<keyword evidence="9" id="KW-1185">Reference proteome</keyword>
<evidence type="ECO:0000313" key="9">
    <source>
        <dbReference type="Proteomes" id="UP000250831"/>
    </source>
</evidence>
<dbReference type="InterPro" id="IPR050553">
    <property type="entry name" value="Thioredoxin_ResA/DsbE_sf"/>
</dbReference>
<dbReference type="AlphaFoldDB" id="A0A363NZK9"/>
<dbReference type="Gene3D" id="3.40.30.10">
    <property type="entry name" value="Glutaredoxin"/>
    <property type="match status" value="1"/>
</dbReference>
<evidence type="ECO:0000313" key="8">
    <source>
        <dbReference type="EMBL" id="PUV26254.1"/>
    </source>
</evidence>
<dbReference type="RefSeq" id="WP_108632542.1">
    <property type="nucleotide sequence ID" value="NZ_QCXX01000001.1"/>
</dbReference>
<feature type="coiled-coil region" evidence="5">
    <location>
        <begin position="140"/>
        <end position="170"/>
    </location>
</feature>
<reference evidence="8 9" key="1">
    <citation type="submission" date="2018-04" db="EMBL/GenBank/DDBJ databases">
        <title>Sphingobacterium sp. M46 Genome.</title>
        <authorList>
            <person name="Cheng J."/>
            <person name="Li Y."/>
        </authorList>
    </citation>
    <scope>NUCLEOTIDE SEQUENCE [LARGE SCALE GENOMIC DNA]</scope>
    <source>
        <strain evidence="8 9">M46</strain>
    </source>
</reference>
<dbReference type="InterPro" id="IPR036249">
    <property type="entry name" value="Thioredoxin-like_sf"/>
</dbReference>
<dbReference type="GO" id="GO:0017004">
    <property type="term" value="P:cytochrome complex assembly"/>
    <property type="evidence" value="ECO:0007669"/>
    <property type="project" value="UniProtKB-KW"/>
</dbReference>
<dbReference type="PROSITE" id="PS51352">
    <property type="entry name" value="THIOREDOXIN_2"/>
    <property type="match status" value="1"/>
</dbReference>
<dbReference type="EMBL" id="QCXX01000001">
    <property type="protein sequence ID" value="PUV26254.1"/>
    <property type="molecule type" value="Genomic_DNA"/>
</dbReference>
<dbReference type="OrthoDB" id="750178at2"/>
<dbReference type="Pfam" id="PF14289">
    <property type="entry name" value="DUF4369"/>
    <property type="match status" value="1"/>
</dbReference>
<protein>
    <submittedName>
        <fullName evidence="8">Thioredoxin</fullName>
    </submittedName>
</protein>
<dbReference type="InterPro" id="IPR000866">
    <property type="entry name" value="AhpC/TSA"/>
</dbReference>
<comment type="subcellular location">
    <subcellularLocation>
        <location evidence="1">Cell envelope</location>
    </subcellularLocation>
</comment>
<comment type="caution">
    <text evidence="8">The sequence shown here is derived from an EMBL/GenBank/DDBJ whole genome shotgun (WGS) entry which is preliminary data.</text>
</comment>
<keyword evidence="3" id="KW-1015">Disulfide bond</keyword>
<evidence type="ECO:0000256" key="5">
    <source>
        <dbReference type="SAM" id="Coils"/>
    </source>
</evidence>
<dbReference type="PANTHER" id="PTHR42852">
    <property type="entry name" value="THIOL:DISULFIDE INTERCHANGE PROTEIN DSBE"/>
    <property type="match status" value="1"/>
</dbReference>
<evidence type="ECO:0000256" key="2">
    <source>
        <dbReference type="ARBA" id="ARBA00022748"/>
    </source>
</evidence>
<keyword evidence="4" id="KW-0676">Redox-active center</keyword>
<organism evidence="8 9">
    <name type="scientific">Sphingobacterium athyrii</name>
    <dbReference type="NCBI Taxonomy" id="2152717"/>
    <lineage>
        <taxon>Bacteria</taxon>
        <taxon>Pseudomonadati</taxon>
        <taxon>Bacteroidota</taxon>
        <taxon>Sphingobacteriia</taxon>
        <taxon>Sphingobacteriales</taxon>
        <taxon>Sphingobacteriaceae</taxon>
        <taxon>Sphingobacterium</taxon>
    </lineage>
</organism>
<gene>
    <name evidence="8" type="ORF">DCO56_04680</name>
</gene>
<dbReference type="GO" id="GO:0016209">
    <property type="term" value="F:antioxidant activity"/>
    <property type="evidence" value="ECO:0007669"/>
    <property type="project" value="InterPro"/>
</dbReference>
<dbReference type="CDD" id="cd02966">
    <property type="entry name" value="TlpA_like_family"/>
    <property type="match status" value="1"/>
</dbReference>
<evidence type="ECO:0000256" key="1">
    <source>
        <dbReference type="ARBA" id="ARBA00004196"/>
    </source>
</evidence>
<evidence type="ECO:0000256" key="4">
    <source>
        <dbReference type="ARBA" id="ARBA00023284"/>
    </source>
</evidence>
<dbReference type="Pfam" id="PF00578">
    <property type="entry name" value="AhpC-TSA"/>
    <property type="match status" value="1"/>
</dbReference>
<feature type="chain" id="PRO_5016577921" evidence="6">
    <location>
        <begin position="23"/>
        <end position="400"/>
    </location>
</feature>
<dbReference type="InterPro" id="IPR025380">
    <property type="entry name" value="DUF4369"/>
</dbReference>
<sequence>MNTSNKFIVLMALMAATLTASAQKKFVINGQAPELNGKYVHLSYGTGNDNQIKDSVVVANGKFKFTGVVAGPTFGYISLGGRALSFDDVFSVVLEPTTMKMTLDRDSINKSRLTGSKENDKLKSLDEQKAPINKAMEPLRAEYQKRNEEYAKASKALKEMEQQVEAMKIDNYAFRDKFEPFQKQQDAIDRDFIAKNPQSIVSAYLMRFKISGMTLAEAEKVYNSFTSDVKKSSYGKEVFDEINKMRSGSPGNPAYVFSKPDIDGKLLSLADYRGKYVLLDFWASWCVPCRQGNPHLISVYNKYKDAGFEIIGISDDDRNEAAWKKAVEQDQIQIWKHVLRGLKMENNVIDRSQDISEHYGIHTLPTKILIDPQGVIIGRYGSGGGSDADLDAKLNAVFSK</sequence>
<dbReference type="InterPro" id="IPR013766">
    <property type="entry name" value="Thioredoxin_domain"/>
</dbReference>
<accession>A0A363NZK9</accession>
<evidence type="ECO:0000259" key="7">
    <source>
        <dbReference type="PROSITE" id="PS51352"/>
    </source>
</evidence>
<dbReference type="PANTHER" id="PTHR42852:SF6">
    <property type="entry name" value="THIOL:DISULFIDE INTERCHANGE PROTEIN DSBE"/>
    <property type="match status" value="1"/>
</dbReference>
<feature type="signal peptide" evidence="6">
    <location>
        <begin position="1"/>
        <end position="22"/>
    </location>
</feature>
<dbReference type="GO" id="GO:0030313">
    <property type="term" value="C:cell envelope"/>
    <property type="evidence" value="ECO:0007669"/>
    <property type="project" value="UniProtKB-SubCell"/>
</dbReference>
<dbReference type="InterPro" id="IPR017937">
    <property type="entry name" value="Thioredoxin_CS"/>
</dbReference>
<dbReference type="Proteomes" id="UP000250831">
    <property type="component" value="Unassembled WGS sequence"/>
</dbReference>